<proteinExistence type="predicted"/>
<dbReference type="RefSeq" id="WP_209988602.1">
    <property type="nucleotide sequence ID" value="NZ_JAGINO010000025.1"/>
</dbReference>
<keyword evidence="2" id="KW-1185">Reference proteome</keyword>
<sequence length="134" mass="14794">MANLASRKRSSTAYTAGVWKRPDPDMDLQILTLGMGDDYLDMQAAKQRKAAKGFGGDTEKLPAAMKRKINIECLIACCIRDVKFKDDDGNDVSFEEFLEFLRDPEYPDISNAAFTAATMATADREADAEEAEGN</sequence>
<dbReference type="Proteomes" id="UP001244552">
    <property type="component" value="Unassembled WGS sequence"/>
</dbReference>
<evidence type="ECO:0000313" key="2">
    <source>
        <dbReference type="Proteomes" id="UP001244552"/>
    </source>
</evidence>
<gene>
    <name evidence="1" type="ORF">QO018_005132</name>
</gene>
<evidence type="ECO:0008006" key="3">
    <source>
        <dbReference type="Google" id="ProtNLM"/>
    </source>
</evidence>
<name>A0ABU0MSS0_9PROT</name>
<comment type="caution">
    <text evidence="1">The sequence shown here is derived from an EMBL/GenBank/DDBJ whole genome shotgun (WGS) entry which is preliminary data.</text>
</comment>
<protein>
    <recommendedName>
        <fullName evidence="3">EF-hand domain-containing protein</fullName>
    </recommendedName>
</protein>
<reference evidence="1 2" key="1">
    <citation type="submission" date="2023-07" db="EMBL/GenBank/DDBJ databases">
        <title>Genomic Encyclopedia of Type Strains, Phase IV (KMG-IV): sequencing the most valuable type-strain genomes for metagenomic binning, comparative biology and taxonomic classification.</title>
        <authorList>
            <person name="Goeker M."/>
        </authorList>
    </citation>
    <scope>NUCLEOTIDE SEQUENCE [LARGE SCALE GENOMIC DNA]</scope>
    <source>
        <strain evidence="1 2">DSM 19922</strain>
    </source>
</reference>
<accession>A0ABU0MSS0</accession>
<evidence type="ECO:0000313" key="1">
    <source>
        <dbReference type="EMBL" id="MDQ0536238.1"/>
    </source>
</evidence>
<organism evidence="1 2">
    <name type="scientific">Azospirillum picis</name>
    <dbReference type="NCBI Taxonomy" id="488438"/>
    <lineage>
        <taxon>Bacteria</taxon>
        <taxon>Pseudomonadati</taxon>
        <taxon>Pseudomonadota</taxon>
        <taxon>Alphaproteobacteria</taxon>
        <taxon>Rhodospirillales</taxon>
        <taxon>Azospirillaceae</taxon>
        <taxon>Azospirillum</taxon>
    </lineage>
</organism>
<dbReference type="EMBL" id="JAUSVU010000024">
    <property type="protein sequence ID" value="MDQ0536238.1"/>
    <property type="molecule type" value="Genomic_DNA"/>
</dbReference>